<protein>
    <recommendedName>
        <fullName evidence="7">Zn(2)-C6 fungal-type domain-containing protein</fullName>
    </recommendedName>
</protein>
<dbReference type="EMBL" id="DS022265">
    <property type="protein sequence ID" value="EWG55632.1"/>
    <property type="molecule type" value="Genomic_DNA"/>
</dbReference>
<dbReference type="RefSeq" id="XP_018761823.1">
    <property type="nucleotide sequence ID" value="XM_018906806.1"/>
</dbReference>
<keyword evidence="4" id="KW-0804">Transcription</keyword>
<dbReference type="KEGG" id="fvr:FVEG_17562"/>
<dbReference type="GO" id="GO:0008270">
    <property type="term" value="F:zinc ion binding"/>
    <property type="evidence" value="ECO:0007669"/>
    <property type="project" value="InterPro"/>
</dbReference>
<dbReference type="CDD" id="cd00067">
    <property type="entry name" value="GAL4"/>
    <property type="match status" value="1"/>
</dbReference>
<keyword evidence="2" id="KW-0479">Metal-binding</keyword>
<evidence type="ECO:0000313" key="8">
    <source>
        <dbReference type="EMBL" id="EWG55632.1"/>
    </source>
</evidence>
<dbReference type="SMART" id="SM00066">
    <property type="entry name" value="GAL4"/>
    <property type="match status" value="1"/>
</dbReference>
<evidence type="ECO:0000256" key="6">
    <source>
        <dbReference type="SAM" id="MobiDB-lite"/>
    </source>
</evidence>
<evidence type="ECO:0000256" key="2">
    <source>
        <dbReference type="ARBA" id="ARBA00022723"/>
    </source>
</evidence>
<reference evidence="8 9" key="1">
    <citation type="journal article" date="2010" name="Nature">
        <title>Comparative genomics reveals mobile pathogenicity chromosomes in Fusarium.</title>
        <authorList>
            <person name="Ma L.J."/>
            <person name="van der Does H.C."/>
            <person name="Borkovich K.A."/>
            <person name="Coleman J.J."/>
            <person name="Daboussi M.J."/>
            <person name="Di Pietro A."/>
            <person name="Dufresne M."/>
            <person name="Freitag M."/>
            <person name="Grabherr M."/>
            <person name="Henrissat B."/>
            <person name="Houterman P.M."/>
            <person name="Kang S."/>
            <person name="Shim W.B."/>
            <person name="Woloshuk C."/>
            <person name="Xie X."/>
            <person name="Xu J.R."/>
            <person name="Antoniw J."/>
            <person name="Baker S.E."/>
            <person name="Bluhm B.H."/>
            <person name="Breakspear A."/>
            <person name="Brown D.W."/>
            <person name="Butchko R.A."/>
            <person name="Chapman S."/>
            <person name="Coulson R."/>
            <person name="Coutinho P.M."/>
            <person name="Danchin E.G."/>
            <person name="Diener A."/>
            <person name="Gale L.R."/>
            <person name="Gardiner D.M."/>
            <person name="Goff S."/>
            <person name="Hammond-Kosack K.E."/>
            <person name="Hilburn K."/>
            <person name="Hua-Van A."/>
            <person name="Jonkers W."/>
            <person name="Kazan K."/>
            <person name="Kodira C.D."/>
            <person name="Koehrsen M."/>
            <person name="Kumar L."/>
            <person name="Lee Y.H."/>
            <person name="Li L."/>
            <person name="Manners J.M."/>
            <person name="Miranda-Saavedra D."/>
            <person name="Mukherjee M."/>
            <person name="Park G."/>
            <person name="Park J."/>
            <person name="Park S.Y."/>
            <person name="Proctor R.H."/>
            <person name="Regev A."/>
            <person name="Ruiz-Roldan M.C."/>
            <person name="Sain D."/>
            <person name="Sakthikumar S."/>
            <person name="Sykes S."/>
            <person name="Schwartz D.C."/>
            <person name="Turgeon B.G."/>
            <person name="Wapinski I."/>
            <person name="Yoder O."/>
            <person name="Young S."/>
            <person name="Zeng Q."/>
            <person name="Zhou S."/>
            <person name="Galagan J."/>
            <person name="Cuomo C.A."/>
            <person name="Kistler H.C."/>
            <person name="Rep M."/>
        </authorList>
    </citation>
    <scope>NUCLEOTIDE SEQUENCE [LARGE SCALE GENOMIC DNA]</scope>
    <source>
        <strain evidence="9">M3125 / FGSC 7600</strain>
    </source>
</reference>
<comment type="subcellular location">
    <subcellularLocation>
        <location evidence="1">Nucleus</location>
    </subcellularLocation>
</comment>
<proteinExistence type="predicted"/>
<keyword evidence="9" id="KW-1185">Reference proteome</keyword>
<evidence type="ECO:0000256" key="4">
    <source>
        <dbReference type="ARBA" id="ARBA00023163"/>
    </source>
</evidence>
<dbReference type="SUPFAM" id="SSF57701">
    <property type="entry name" value="Zn2/Cys6 DNA-binding domain"/>
    <property type="match status" value="1"/>
</dbReference>
<evidence type="ECO:0000256" key="3">
    <source>
        <dbReference type="ARBA" id="ARBA00023015"/>
    </source>
</evidence>
<dbReference type="AlphaFoldDB" id="W7NGR2"/>
<dbReference type="PROSITE" id="PS00463">
    <property type="entry name" value="ZN2_CY6_FUNGAL_1"/>
    <property type="match status" value="1"/>
</dbReference>
<dbReference type="InterPro" id="IPR050815">
    <property type="entry name" value="TF_fung"/>
</dbReference>
<dbReference type="InterPro" id="IPR036864">
    <property type="entry name" value="Zn2-C6_fun-type_DNA-bd_sf"/>
</dbReference>
<gene>
    <name evidence="8" type="ORF">FVEG_17562</name>
</gene>
<evidence type="ECO:0000256" key="1">
    <source>
        <dbReference type="ARBA" id="ARBA00004123"/>
    </source>
</evidence>
<dbReference type="VEuPathDB" id="FungiDB:FVEG_17562"/>
<evidence type="ECO:0000259" key="7">
    <source>
        <dbReference type="PROSITE" id="PS50048"/>
    </source>
</evidence>
<dbReference type="InterPro" id="IPR001138">
    <property type="entry name" value="Zn2Cys6_DnaBD"/>
</dbReference>
<dbReference type="EMBL" id="CM000587">
    <property type="protein sequence ID" value="EWG55632.1"/>
    <property type="molecule type" value="Genomic_DNA"/>
</dbReference>
<keyword evidence="5" id="KW-0539">Nucleus</keyword>
<dbReference type="OrthoDB" id="426882at2759"/>
<dbReference type="PANTHER" id="PTHR47338:SF5">
    <property type="entry name" value="ZN(II)2CYS6 TRANSCRIPTION FACTOR (EUROFUNG)"/>
    <property type="match status" value="1"/>
</dbReference>
<feature type="domain" description="Zn(2)-C6 fungal-type" evidence="7">
    <location>
        <begin position="37"/>
        <end position="67"/>
    </location>
</feature>
<dbReference type="PROSITE" id="PS50048">
    <property type="entry name" value="ZN2_CY6_FUNGAL_2"/>
    <property type="match status" value="1"/>
</dbReference>
<dbReference type="Proteomes" id="UP000009096">
    <property type="component" value="Chromosome 10"/>
</dbReference>
<dbReference type="GeneID" id="30074438"/>
<dbReference type="PANTHER" id="PTHR47338">
    <property type="entry name" value="ZN(II)2CYS6 TRANSCRIPTION FACTOR (EUROFUNG)-RELATED"/>
    <property type="match status" value="1"/>
</dbReference>
<feature type="region of interest" description="Disordered" evidence="6">
    <location>
        <begin position="1"/>
        <end position="22"/>
    </location>
</feature>
<accession>W7NGR2</accession>
<dbReference type="Gene3D" id="4.10.240.10">
    <property type="entry name" value="Zn(2)-C6 fungal-type DNA-binding domain"/>
    <property type="match status" value="1"/>
</dbReference>
<name>W7NGR2_GIBM7</name>
<organism evidence="8 9">
    <name type="scientific">Gibberella moniliformis (strain M3125 / FGSC 7600)</name>
    <name type="common">Maize ear and stalk rot fungus</name>
    <name type="synonym">Fusarium verticillioides</name>
    <dbReference type="NCBI Taxonomy" id="334819"/>
    <lineage>
        <taxon>Eukaryota</taxon>
        <taxon>Fungi</taxon>
        <taxon>Dikarya</taxon>
        <taxon>Ascomycota</taxon>
        <taxon>Pezizomycotina</taxon>
        <taxon>Sordariomycetes</taxon>
        <taxon>Hypocreomycetidae</taxon>
        <taxon>Hypocreales</taxon>
        <taxon>Nectriaceae</taxon>
        <taxon>Fusarium</taxon>
        <taxon>Fusarium fujikuroi species complex</taxon>
    </lineage>
</organism>
<keyword evidence="3" id="KW-0805">Transcription regulation</keyword>
<evidence type="ECO:0000256" key="5">
    <source>
        <dbReference type="ARBA" id="ARBA00023242"/>
    </source>
</evidence>
<dbReference type="GO" id="GO:0005634">
    <property type="term" value="C:nucleus"/>
    <property type="evidence" value="ECO:0007669"/>
    <property type="project" value="UniProtKB-SubCell"/>
</dbReference>
<evidence type="ECO:0000313" key="9">
    <source>
        <dbReference type="Proteomes" id="UP000009096"/>
    </source>
</evidence>
<dbReference type="Pfam" id="PF00172">
    <property type="entry name" value="Zn_clus"/>
    <property type="match status" value="1"/>
</dbReference>
<sequence>MPRPLLPGPVREESQSASHSPLLVASLTRRRRPITLACELCRQHKSRCDGGKPRCSQCARRQMECHYRTSLNTRERIRNIPHSGDEVADIVRRIQSGQDVESILGHIQRADLLKQAHVVPDHYYQYEFPYGKDMPSFLIQEGNQP</sequence>
<dbReference type="GO" id="GO:0000981">
    <property type="term" value="F:DNA-binding transcription factor activity, RNA polymerase II-specific"/>
    <property type="evidence" value="ECO:0007669"/>
    <property type="project" value="InterPro"/>
</dbReference>